<dbReference type="RefSeq" id="WP_034247470.1">
    <property type="nucleotide sequence ID" value="NZ_AQRA01000017.1"/>
</dbReference>
<keyword evidence="2" id="KW-1185">Reference proteome</keyword>
<dbReference type="Proteomes" id="UP000023541">
    <property type="component" value="Unassembled WGS sequence"/>
</dbReference>
<dbReference type="EMBL" id="AQRA01000017">
    <property type="protein sequence ID" value="EZH71414.1"/>
    <property type="molecule type" value="Genomic_DNA"/>
</dbReference>
<dbReference type="STRING" id="1317122.ATO12_07875"/>
<comment type="caution">
    <text evidence="1">The sequence shown here is derived from an EMBL/GenBank/DDBJ whole genome shotgun (WGS) entry which is preliminary data.</text>
</comment>
<organism evidence="1 2">
    <name type="scientific">Aquimarina atlantica</name>
    <dbReference type="NCBI Taxonomy" id="1317122"/>
    <lineage>
        <taxon>Bacteria</taxon>
        <taxon>Pseudomonadati</taxon>
        <taxon>Bacteroidota</taxon>
        <taxon>Flavobacteriia</taxon>
        <taxon>Flavobacteriales</taxon>
        <taxon>Flavobacteriaceae</taxon>
        <taxon>Aquimarina</taxon>
    </lineage>
</organism>
<proteinExistence type="predicted"/>
<reference evidence="1 2" key="1">
    <citation type="submission" date="2014-04" db="EMBL/GenBank/DDBJ databases">
        <title>Aquimarina sp. 22II-S11-z7 Genome Sequencing.</title>
        <authorList>
            <person name="Lai Q."/>
        </authorList>
    </citation>
    <scope>NUCLEOTIDE SEQUENCE [LARGE SCALE GENOMIC DNA]</scope>
    <source>
        <strain evidence="1 2">22II-S11-z7</strain>
    </source>
</reference>
<sequence length="159" mass="18470">MSVRNWYIGLLVFTLFSCKDFVLKKEHKDDIIKEGLEKLNWNEVEQPPLFAVCKRKSEEELEQCFQNTITQHIHNDLIKHTITVKEAVNDTIWVPLLITKEGKIILEDISLPPDIETQIPDLKDRLEKSIHSLPEVKPAHTRSTPVTTLYKLPLVIHID</sequence>
<evidence type="ECO:0000313" key="2">
    <source>
        <dbReference type="Proteomes" id="UP000023541"/>
    </source>
</evidence>
<evidence type="ECO:0000313" key="1">
    <source>
        <dbReference type="EMBL" id="EZH71414.1"/>
    </source>
</evidence>
<dbReference type="AlphaFoldDB" id="A0A023BN81"/>
<dbReference type="PROSITE" id="PS51257">
    <property type="entry name" value="PROKAR_LIPOPROTEIN"/>
    <property type="match status" value="1"/>
</dbReference>
<accession>A0A023BN81</accession>
<dbReference type="eggNOG" id="ENOG50321V6">
    <property type="taxonomic scope" value="Bacteria"/>
</dbReference>
<name>A0A023BN81_9FLAO</name>
<protein>
    <submittedName>
        <fullName evidence="1">Uncharacterized protein</fullName>
    </submittedName>
</protein>
<gene>
    <name evidence="1" type="ORF">ATO12_07875</name>
</gene>
<dbReference type="OrthoDB" id="1191002at2"/>